<reference evidence="1 2" key="1">
    <citation type="journal article" date="2020" name="Biotechnol. Biofuels">
        <title>New insights from the biogas microbiome by comprehensive genome-resolved metagenomics of nearly 1600 species originating from multiple anaerobic digesters.</title>
        <authorList>
            <person name="Campanaro S."/>
            <person name="Treu L."/>
            <person name="Rodriguez-R L.M."/>
            <person name="Kovalovszki A."/>
            <person name="Ziels R.M."/>
            <person name="Maus I."/>
            <person name="Zhu X."/>
            <person name="Kougias P.G."/>
            <person name="Basile A."/>
            <person name="Luo G."/>
            <person name="Schluter A."/>
            <person name="Konstantinidis K.T."/>
            <person name="Angelidaki I."/>
        </authorList>
    </citation>
    <scope>NUCLEOTIDE SEQUENCE [LARGE SCALE GENOMIC DNA]</scope>
    <source>
        <strain evidence="1">AS23ysBPME_34</strain>
    </source>
</reference>
<organism evidence="1 2">
    <name type="scientific">Globicatella sulfidifaciens</name>
    <dbReference type="NCBI Taxonomy" id="136093"/>
    <lineage>
        <taxon>Bacteria</taxon>
        <taxon>Bacillati</taxon>
        <taxon>Bacillota</taxon>
        <taxon>Bacilli</taxon>
        <taxon>Lactobacillales</taxon>
        <taxon>Aerococcaceae</taxon>
        <taxon>Globicatella</taxon>
    </lineage>
</organism>
<dbReference type="RefSeq" id="WP_276648099.1">
    <property type="nucleotide sequence ID" value="NZ_JAAYSM010000185.1"/>
</dbReference>
<accession>A0A7X8C3P5</accession>
<evidence type="ECO:0000313" key="2">
    <source>
        <dbReference type="Proteomes" id="UP000541058"/>
    </source>
</evidence>
<name>A0A7X8C3P5_9LACT</name>
<protein>
    <submittedName>
        <fullName evidence="1">Uncharacterized protein</fullName>
    </submittedName>
</protein>
<dbReference type="EMBL" id="JAAYSM010000185">
    <property type="protein sequence ID" value="NLJ18370.1"/>
    <property type="molecule type" value="Genomic_DNA"/>
</dbReference>
<comment type="caution">
    <text evidence="1">The sequence shown here is derived from an EMBL/GenBank/DDBJ whole genome shotgun (WGS) entry which is preliminary data.</text>
</comment>
<sequence>MSTIKYLSEDATLFLVQRLIAKINSSSGSFSGNYNDLTNKPTKLSEFTNDSNFQTDSQVLTAITNAMSDITGFSAVIVETLPTTGETNKIYLVVKEGTADDGYNEYMWIDSKWEFIGSTSVDMTDYIKRTDMVALTNQEILDIIALAEV</sequence>
<dbReference type="AlphaFoldDB" id="A0A7X8C3P5"/>
<proteinExistence type="predicted"/>
<evidence type="ECO:0000313" key="1">
    <source>
        <dbReference type="EMBL" id="NLJ18370.1"/>
    </source>
</evidence>
<dbReference type="Proteomes" id="UP000541058">
    <property type="component" value="Unassembled WGS sequence"/>
</dbReference>
<gene>
    <name evidence="1" type="ORF">GX355_05865</name>
</gene>